<evidence type="ECO:0000313" key="3">
    <source>
        <dbReference type="Proteomes" id="UP000198767"/>
    </source>
</evidence>
<dbReference type="InterPro" id="IPR010982">
    <property type="entry name" value="Lambda_DNA-bd_dom_sf"/>
</dbReference>
<gene>
    <name evidence="2" type="ORF">SAMN04488118_10193</name>
</gene>
<evidence type="ECO:0000259" key="1">
    <source>
        <dbReference type="PROSITE" id="PS50943"/>
    </source>
</evidence>
<sequence length="109" mass="11453">MTIILDTKAVPIGSGNLAQNNNAENSDTQLKAWIVSHIARSMESRGLSQTKAAEIMGLKQPDLSAVLNGKFSGYSAERLARCLSALGNEVKLVVTGAEGSQDSFALGAF</sequence>
<dbReference type="SUPFAM" id="SSF47413">
    <property type="entry name" value="lambda repressor-like DNA-binding domains"/>
    <property type="match status" value="1"/>
</dbReference>
<dbReference type="GO" id="GO:0003677">
    <property type="term" value="F:DNA binding"/>
    <property type="evidence" value="ECO:0007669"/>
    <property type="project" value="InterPro"/>
</dbReference>
<reference evidence="2 3" key="1">
    <citation type="submission" date="2016-10" db="EMBL/GenBank/DDBJ databases">
        <authorList>
            <person name="de Groot N.N."/>
        </authorList>
    </citation>
    <scope>NUCLEOTIDE SEQUENCE [LARGE SCALE GENOMIC DNA]</scope>
    <source>
        <strain evidence="2 3">U95</strain>
    </source>
</reference>
<keyword evidence="3" id="KW-1185">Reference proteome</keyword>
<dbReference type="Gene3D" id="1.10.260.40">
    <property type="entry name" value="lambda repressor-like DNA-binding domains"/>
    <property type="match status" value="1"/>
</dbReference>
<feature type="domain" description="HTH cro/C1-type" evidence="1">
    <location>
        <begin position="38"/>
        <end position="93"/>
    </location>
</feature>
<dbReference type="InterPro" id="IPR001387">
    <property type="entry name" value="Cro/C1-type_HTH"/>
</dbReference>
<dbReference type="Pfam" id="PF13744">
    <property type="entry name" value="HTH_37"/>
    <property type="match status" value="1"/>
</dbReference>
<accession>A0A1G5PJ18</accession>
<dbReference type="STRING" id="1156985.SAMN04488118_10193"/>
<name>A0A1G5PJ18_9RHOB</name>
<dbReference type="RefSeq" id="WP_090214627.1">
    <property type="nucleotide sequence ID" value="NZ_FMWG01000001.1"/>
</dbReference>
<dbReference type="OrthoDB" id="9795596at2"/>
<dbReference type="CDD" id="cd00093">
    <property type="entry name" value="HTH_XRE"/>
    <property type="match status" value="1"/>
</dbReference>
<dbReference type="EMBL" id="FMWG01000001">
    <property type="protein sequence ID" value="SCZ49512.1"/>
    <property type="molecule type" value="Genomic_DNA"/>
</dbReference>
<evidence type="ECO:0000313" key="2">
    <source>
        <dbReference type="EMBL" id="SCZ49512.1"/>
    </source>
</evidence>
<organism evidence="2 3">
    <name type="scientific">Epibacterium ulvae</name>
    <dbReference type="NCBI Taxonomy" id="1156985"/>
    <lineage>
        <taxon>Bacteria</taxon>
        <taxon>Pseudomonadati</taxon>
        <taxon>Pseudomonadota</taxon>
        <taxon>Alphaproteobacteria</taxon>
        <taxon>Rhodobacterales</taxon>
        <taxon>Roseobacteraceae</taxon>
        <taxon>Epibacterium</taxon>
    </lineage>
</organism>
<dbReference type="Proteomes" id="UP000198767">
    <property type="component" value="Unassembled WGS sequence"/>
</dbReference>
<dbReference type="AlphaFoldDB" id="A0A1G5PJ18"/>
<dbReference type="PROSITE" id="PS50943">
    <property type="entry name" value="HTH_CROC1"/>
    <property type="match status" value="1"/>
</dbReference>
<dbReference type="InterPro" id="IPR039554">
    <property type="entry name" value="HigA2-like_HTH"/>
</dbReference>
<protein>
    <submittedName>
        <fullName evidence="2">Transcriptional regulator, XRE family</fullName>
    </submittedName>
</protein>
<dbReference type="SMART" id="SM00530">
    <property type="entry name" value="HTH_XRE"/>
    <property type="match status" value="1"/>
</dbReference>
<proteinExistence type="predicted"/>